<accession>A0A8I0KPP4</accession>
<evidence type="ECO:0000313" key="2">
    <source>
        <dbReference type="EMBL" id="MBD3125435.1"/>
    </source>
</evidence>
<dbReference type="EMBL" id="JACXSK010000021">
    <property type="protein sequence ID" value="MBD3125435.1"/>
    <property type="molecule type" value="Genomic_DNA"/>
</dbReference>
<dbReference type="AlphaFoldDB" id="A0A8I0KPP4"/>
<protein>
    <submittedName>
        <fullName evidence="2">Ead/Ea22-like family protein</fullName>
    </submittedName>
</protein>
<evidence type="ECO:0000256" key="1">
    <source>
        <dbReference type="SAM" id="Coils"/>
    </source>
</evidence>
<gene>
    <name evidence="2" type="ORF">ID160_22500</name>
</gene>
<proteinExistence type="predicted"/>
<dbReference type="InterPro" id="IPR025153">
    <property type="entry name" value="Ead_Ea22"/>
</dbReference>
<dbReference type="Pfam" id="PF13935">
    <property type="entry name" value="Ead_Ea22"/>
    <property type="match status" value="1"/>
</dbReference>
<name>A0A8I0KPP4_CITBR</name>
<organism evidence="2 3">
    <name type="scientific">Citrobacter braakii</name>
    <dbReference type="NCBI Taxonomy" id="57706"/>
    <lineage>
        <taxon>Bacteria</taxon>
        <taxon>Pseudomonadati</taxon>
        <taxon>Pseudomonadota</taxon>
        <taxon>Gammaproteobacteria</taxon>
        <taxon>Enterobacterales</taxon>
        <taxon>Enterobacteriaceae</taxon>
        <taxon>Citrobacter</taxon>
        <taxon>Citrobacter freundii complex</taxon>
    </lineage>
</organism>
<evidence type="ECO:0000313" key="3">
    <source>
        <dbReference type="Proteomes" id="UP000605024"/>
    </source>
</evidence>
<dbReference type="RefSeq" id="WP_159137274.1">
    <property type="nucleotide sequence ID" value="NZ_JACXSK010000021.1"/>
</dbReference>
<reference evidence="2" key="1">
    <citation type="submission" date="2020-09" db="EMBL/GenBank/DDBJ databases">
        <title>Characterization of IncC plasmids in Enterobacterales of food-producing animals originating from China.</title>
        <authorList>
            <person name="Zhang Y."/>
            <person name="Lei C.-W."/>
        </authorList>
    </citation>
    <scope>NUCLEOTIDE SEQUENCE</scope>
    <source>
        <strain evidence="2">CC1</strain>
    </source>
</reference>
<sequence>MTALNKQALRDNANSIIGILENIAGYEPSDIDGDNVELRFEDECGVDTGCDVSIVDQCHKAADVMRSLLDDLEAAEKRIAEQREYYEGVIADGSRRIAELEARTVCLPKLPVLGSNAEWYEGFAAGASGMRNECADAIRAAGIGVKGE</sequence>
<feature type="coiled-coil region" evidence="1">
    <location>
        <begin position="58"/>
        <end position="85"/>
    </location>
</feature>
<comment type="caution">
    <text evidence="2">The sequence shown here is derived from an EMBL/GenBank/DDBJ whole genome shotgun (WGS) entry which is preliminary data.</text>
</comment>
<dbReference type="Proteomes" id="UP000605024">
    <property type="component" value="Unassembled WGS sequence"/>
</dbReference>
<keyword evidence="1" id="KW-0175">Coiled coil</keyword>